<comment type="caution">
    <text evidence="1">The sequence shown here is derived from an EMBL/GenBank/DDBJ whole genome shotgun (WGS) entry which is preliminary data.</text>
</comment>
<name>A0ACC3SYU8_LIPKO</name>
<gene>
    <name evidence="1" type="ORF">V1525DRAFT_362121</name>
</gene>
<evidence type="ECO:0000313" key="2">
    <source>
        <dbReference type="Proteomes" id="UP001433508"/>
    </source>
</evidence>
<dbReference type="Proteomes" id="UP001433508">
    <property type="component" value="Unassembled WGS sequence"/>
</dbReference>
<proteinExistence type="predicted"/>
<evidence type="ECO:0000313" key="1">
    <source>
        <dbReference type="EMBL" id="KAK9236778.1"/>
    </source>
</evidence>
<reference evidence="2" key="1">
    <citation type="journal article" date="2024" name="Front. Bioeng. Biotechnol.">
        <title>Genome-scale model development and genomic sequencing of the oleaginous clade Lipomyces.</title>
        <authorList>
            <person name="Czajka J.J."/>
            <person name="Han Y."/>
            <person name="Kim J."/>
            <person name="Mondo S.J."/>
            <person name="Hofstad B.A."/>
            <person name="Robles A."/>
            <person name="Haridas S."/>
            <person name="Riley R."/>
            <person name="LaButti K."/>
            <person name="Pangilinan J."/>
            <person name="Andreopoulos W."/>
            <person name="Lipzen A."/>
            <person name="Yan J."/>
            <person name="Wang M."/>
            <person name="Ng V."/>
            <person name="Grigoriev I.V."/>
            <person name="Spatafora J.W."/>
            <person name="Magnuson J.K."/>
            <person name="Baker S.E."/>
            <person name="Pomraning K.R."/>
        </authorList>
    </citation>
    <scope>NUCLEOTIDE SEQUENCE [LARGE SCALE GENOMIC DNA]</scope>
    <source>
        <strain evidence="2">CBS 7786</strain>
    </source>
</reference>
<accession>A0ACC3SYU8</accession>
<sequence>MVESLSKITAIFETVKELTMEAAASARTATLGEDGVFRQRDVQRYLNSRHEKEKLLGMKAIATLMSRGQDVTEYFPDVVKNSAAQTLEVRKLVYIYLLRYAQQESDLALLSINAIQKSLSDQNPQIRAMAIKVLSGIKVPSIVPIVLLSIRKSIVDMSSIVRRAAAVAIGKAYELDKSNLETLVGYLATLLADKSFYVVGSAVQTFVNMCPDRLDMLHTNYRRYCGMLADIDEWGQVCVLDMLTRYVRVYVPKGSMVKRPTDTFYSDDENDKEVEEQQEDFVIDPDLELLLAAAKPLLQSRNSAVVLAVVNLFDALVPEADLSFLGPPLVRLLSGPSEIQYVVLANIAVLASHHNGLFAPYLKYFYVLPSDTPEIAKLKIEAMTLSCSESTVSEVLSELQYYATSVDKFLVAEAVRAIGRCAQISNDIARRCLRWLLKQIHSSDHILVGESLTVIRYIIQLSPKDHIKTVAKLAVALDSATVPLARASIIWLVGEFAGIARYIAPDVLRKCAKGFADEDESAKMQIVLLAAKLYSYYVEEKPMPEEEQERDEQLEPTVKPPADPMDLLFEYVMLLARYDTSYDLRDRARLYKSVLSNQSSAPIAKLLLQAPKPSPHAPSPSQGKENFLIGSSGLVCTSINDTRPLPPWSSETPDASIRDEVKVEEASVLPSLRKKVKPAKPKTKKATKEVKKKKVVVDKVKQEKPKRVKKAEQDYHTTLDEFFGEPATTSAPVDEVVQYSEPEEESESEVEIVVEISDDSDEEEGKVDSSVDENDDEEEDEDEDEGEDDDEEEEEEEEEEEDDDDEEEEIDSQEESGQSVSDETEDEVDDAAGRGLLSGQ</sequence>
<keyword evidence="2" id="KW-1185">Reference proteome</keyword>
<dbReference type="EMBL" id="MU971380">
    <property type="protein sequence ID" value="KAK9236778.1"/>
    <property type="molecule type" value="Genomic_DNA"/>
</dbReference>
<protein>
    <submittedName>
        <fullName evidence="1">Adaptin N terminal region-domain-containing protein</fullName>
    </submittedName>
</protein>
<organism evidence="1 2">
    <name type="scientific">Lipomyces kononenkoae</name>
    <name type="common">Yeast</name>
    <dbReference type="NCBI Taxonomy" id="34357"/>
    <lineage>
        <taxon>Eukaryota</taxon>
        <taxon>Fungi</taxon>
        <taxon>Dikarya</taxon>
        <taxon>Ascomycota</taxon>
        <taxon>Saccharomycotina</taxon>
        <taxon>Lipomycetes</taxon>
        <taxon>Lipomycetales</taxon>
        <taxon>Lipomycetaceae</taxon>
        <taxon>Lipomyces</taxon>
    </lineage>
</organism>